<keyword evidence="2" id="KW-1185">Reference proteome</keyword>
<comment type="caution">
    <text evidence="1">The sequence shown here is derived from an EMBL/GenBank/DDBJ whole genome shotgun (WGS) entry which is preliminary data.</text>
</comment>
<reference evidence="1 2" key="1">
    <citation type="submission" date="2021-06" db="EMBL/GenBank/DDBJ databases">
        <title>Caerostris darwini draft genome.</title>
        <authorList>
            <person name="Kono N."/>
            <person name="Arakawa K."/>
        </authorList>
    </citation>
    <scope>NUCLEOTIDE SEQUENCE [LARGE SCALE GENOMIC DNA]</scope>
</reference>
<evidence type="ECO:0000313" key="1">
    <source>
        <dbReference type="EMBL" id="GIY03276.1"/>
    </source>
</evidence>
<organism evidence="1 2">
    <name type="scientific">Caerostris darwini</name>
    <dbReference type="NCBI Taxonomy" id="1538125"/>
    <lineage>
        <taxon>Eukaryota</taxon>
        <taxon>Metazoa</taxon>
        <taxon>Ecdysozoa</taxon>
        <taxon>Arthropoda</taxon>
        <taxon>Chelicerata</taxon>
        <taxon>Arachnida</taxon>
        <taxon>Araneae</taxon>
        <taxon>Araneomorphae</taxon>
        <taxon>Entelegynae</taxon>
        <taxon>Araneoidea</taxon>
        <taxon>Araneidae</taxon>
        <taxon>Caerostris</taxon>
    </lineage>
</organism>
<evidence type="ECO:0000313" key="2">
    <source>
        <dbReference type="Proteomes" id="UP001054837"/>
    </source>
</evidence>
<proteinExistence type="predicted"/>
<protein>
    <submittedName>
        <fullName evidence="1">Uncharacterized protein</fullName>
    </submittedName>
</protein>
<dbReference type="EMBL" id="BPLQ01003787">
    <property type="protein sequence ID" value="GIY03276.1"/>
    <property type="molecule type" value="Genomic_DNA"/>
</dbReference>
<accession>A0AAV4Q427</accession>
<sequence length="105" mass="11728">MSSEPPTRIKPTEIGSQIPSFAVDGQHGISYKLAFVTVSTFALDADRILEITIWFWSMSDCSVMIPAALLSMENPGVLLWHCKLTFSADVGQFTIEYFERISIHS</sequence>
<dbReference type="AlphaFoldDB" id="A0AAV4Q427"/>
<dbReference type="Proteomes" id="UP001054837">
    <property type="component" value="Unassembled WGS sequence"/>
</dbReference>
<gene>
    <name evidence="1" type="ORF">CDAR_99271</name>
</gene>
<name>A0AAV4Q427_9ARAC</name>